<dbReference type="InterPro" id="IPR002104">
    <property type="entry name" value="Integrase_catalytic"/>
</dbReference>
<name>A0A6J6NEF3_9ZZZZ</name>
<protein>
    <submittedName>
        <fullName evidence="5">Unannotated protein</fullName>
    </submittedName>
</protein>
<evidence type="ECO:0000313" key="5">
    <source>
        <dbReference type="EMBL" id="CAB4684940.1"/>
    </source>
</evidence>
<dbReference type="EMBL" id="CAEZXM010000058">
    <property type="protein sequence ID" value="CAB4684940.1"/>
    <property type="molecule type" value="Genomic_DNA"/>
</dbReference>
<dbReference type="InterPro" id="IPR050090">
    <property type="entry name" value="Tyrosine_recombinase_XerCD"/>
</dbReference>
<evidence type="ECO:0000259" key="3">
    <source>
        <dbReference type="PROSITE" id="PS51898"/>
    </source>
</evidence>
<feature type="domain" description="Core-binding (CB)" evidence="4">
    <location>
        <begin position="26"/>
        <end position="109"/>
    </location>
</feature>
<evidence type="ECO:0000259" key="4">
    <source>
        <dbReference type="PROSITE" id="PS51900"/>
    </source>
</evidence>
<feature type="domain" description="Tyr recombinase" evidence="3">
    <location>
        <begin position="147"/>
        <end position="357"/>
    </location>
</feature>
<dbReference type="GO" id="GO:0015074">
    <property type="term" value="P:DNA integration"/>
    <property type="evidence" value="ECO:0007669"/>
    <property type="project" value="InterPro"/>
</dbReference>
<dbReference type="PANTHER" id="PTHR30349:SF41">
    <property type="entry name" value="INTEGRASE_RECOMBINASE PROTEIN MJ0367-RELATED"/>
    <property type="match status" value="1"/>
</dbReference>
<gene>
    <name evidence="5" type="ORF">UFOPK2366_00436</name>
</gene>
<dbReference type="PROSITE" id="PS51898">
    <property type="entry name" value="TYR_RECOMBINASE"/>
    <property type="match status" value="1"/>
</dbReference>
<proteinExistence type="predicted"/>
<dbReference type="AlphaFoldDB" id="A0A6J6NEF3"/>
<dbReference type="SUPFAM" id="SSF56349">
    <property type="entry name" value="DNA breaking-rejoining enzymes"/>
    <property type="match status" value="1"/>
</dbReference>
<accession>A0A6J6NEF3</accession>
<sequence>MPRVDLPGAAHLLLADNVVHLDEAKAVFDTMLEGWGRQQQSRMLSADTIDARLGLVQRFHEFTGTPPWQWKPTDIEDWTSSLLSGDKPCAHSTIRGYQNGIRLFMEYLTDQRYSWGEECHRRFGEHPVQICHEWNTVEHLSEFEARPSVRPLTYEELQAFFDRCDERVAEIRKRKRKGSLAALRDAQMFKTIYAWGLRRNEAVKLDLVDLRANPHAPQWGKYGALHVRYGKAVKGSAPRRRTVLSIPDMDWAIEGLQHYVDEIRPAFDPDLHPALWITERRSRVAVTYLDNRFGEIRDEAGLPPELHLHCLRHSYVTHLIEFGYDERFVQEQVGHSYASTTAIYAGVSGDYKNNVLARALDRVYGKEKS</sequence>
<dbReference type="InterPro" id="IPR044068">
    <property type="entry name" value="CB"/>
</dbReference>
<keyword evidence="1" id="KW-0238">DNA-binding</keyword>
<keyword evidence="2" id="KW-0233">DNA recombination</keyword>
<dbReference type="PROSITE" id="PS51900">
    <property type="entry name" value="CB"/>
    <property type="match status" value="1"/>
</dbReference>
<evidence type="ECO:0000256" key="1">
    <source>
        <dbReference type="ARBA" id="ARBA00023125"/>
    </source>
</evidence>
<reference evidence="5" key="1">
    <citation type="submission" date="2020-05" db="EMBL/GenBank/DDBJ databases">
        <authorList>
            <person name="Chiriac C."/>
            <person name="Salcher M."/>
            <person name="Ghai R."/>
            <person name="Kavagutti S V."/>
        </authorList>
    </citation>
    <scope>NUCLEOTIDE SEQUENCE</scope>
</reference>
<dbReference type="InterPro" id="IPR011010">
    <property type="entry name" value="DNA_brk_join_enz"/>
</dbReference>
<dbReference type="Pfam" id="PF00589">
    <property type="entry name" value="Phage_integrase"/>
    <property type="match status" value="1"/>
</dbReference>
<evidence type="ECO:0000256" key="2">
    <source>
        <dbReference type="ARBA" id="ARBA00023172"/>
    </source>
</evidence>
<dbReference type="GO" id="GO:0006310">
    <property type="term" value="P:DNA recombination"/>
    <property type="evidence" value="ECO:0007669"/>
    <property type="project" value="UniProtKB-KW"/>
</dbReference>
<organism evidence="5">
    <name type="scientific">freshwater metagenome</name>
    <dbReference type="NCBI Taxonomy" id="449393"/>
    <lineage>
        <taxon>unclassified sequences</taxon>
        <taxon>metagenomes</taxon>
        <taxon>ecological metagenomes</taxon>
    </lineage>
</organism>
<dbReference type="InterPro" id="IPR013762">
    <property type="entry name" value="Integrase-like_cat_sf"/>
</dbReference>
<dbReference type="Gene3D" id="1.10.443.10">
    <property type="entry name" value="Intergrase catalytic core"/>
    <property type="match status" value="1"/>
</dbReference>
<dbReference type="PANTHER" id="PTHR30349">
    <property type="entry name" value="PHAGE INTEGRASE-RELATED"/>
    <property type="match status" value="1"/>
</dbReference>
<dbReference type="GO" id="GO:0003677">
    <property type="term" value="F:DNA binding"/>
    <property type="evidence" value="ECO:0007669"/>
    <property type="project" value="UniProtKB-KW"/>
</dbReference>